<keyword evidence="4" id="KW-1185">Reference proteome</keyword>
<dbReference type="OrthoDB" id="1495376at2"/>
<reference evidence="1 4" key="2">
    <citation type="submission" date="2018-11" db="EMBL/GenBank/DDBJ databases">
        <title>Proposal to divide the Flavobacteriaceae and reorganize its genera based on Amino Acid Identity values calculated from whole genome sequences.</title>
        <authorList>
            <person name="Nicholson A.C."/>
            <person name="Gulvik C.A."/>
            <person name="Whitney A.M."/>
            <person name="Humrighouse B.W."/>
            <person name="Bell M."/>
            <person name="Holmes B."/>
            <person name="Steigerwalt A.G."/>
            <person name="Villarma A."/>
            <person name="Sheth M."/>
            <person name="Batra D."/>
            <person name="Pryor J."/>
            <person name="Bernardet J.-F."/>
            <person name="Hugo C."/>
            <person name="Kampfer P."/>
            <person name="Newman J."/>
            <person name="McQuiston J.R."/>
        </authorList>
    </citation>
    <scope>NUCLEOTIDE SEQUENCE [LARGE SCALE GENOMIC DNA]</scope>
    <source>
        <strain evidence="1 4">KC_1864</strain>
    </source>
</reference>
<proteinExistence type="predicted"/>
<dbReference type="Proteomes" id="UP000236262">
    <property type="component" value="Unassembled WGS sequence"/>
</dbReference>
<dbReference type="KEGG" id="clac:EG342_15655"/>
<dbReference type="EMBL" id="CP033924">
    <property type="protein sequence ID" value="AZA83220.1"/>
    <property type="molecule type" value="Genomic_DNA"/>
</dbReference>
<dbReference type="EMBL" id="PPEH01000015">
    <property type="protein sequence ID" value="PNW11184.1"/>
    <property type="molecule type" value="Genomic_DNA"/>
</dbReference>
<evidence type="ECO:0000313" key="4">
    <source>
        <dbReference type="Proteomes" id="UP000279972"/>
    </source>
</evidence>
<gene>
    <name evidence="2" type="ORF">C1637_24210</name>
    <name evidence="1" type="ORF">EG342_15655</name>
</gene>
<name>A0A3G6RFR1_CHRLC</name>
<sequence length="164" mass="19156">MRNLILILVFLLSSKISSQSKEGNIIITVDQNVHPSLSNMYILKGDQKYYISYFPGKFVIKEADYQDLLHKDNSSSLKLVLSSNLQCKDDLTSKLYEIEDFKLSWLDQPYVILYIYNTDNKNYKNIYNPLPGKAYTYDYEYPGGTMKRVQKSFTKDQKKCQTNN</sequence>
<reference evidence="2 3" key="1">
    <citation type="submission" date="2018-01" db="EMBL/GenBank/DDBJ databases">
        <title>Draft genome sequences of Chryseobacterium lactis NCTC11390, Chryseobacterium oncorhynchi 701B-08, and Chryseobacterium viscerum 687B-08.</title>
        <authorList>
            <person name="Jeong J.-J."/>
            <person name="Lee Y.J."/>
            <person name="Park B."/>
            <person name="Choi I.-G."/>
            <person name="Kim K.D."/>
        </authorList>
    </citation>
    <scope>NUCLEOTIDE SEQUENCE [LARGE SCALE GENOMIC DNA]</scope>
    <source>
        <strain evidence="2 3">NCTC11390</strain>
    </source>
</reference>
<evidence type="ECO:0000313" key="2">
    <source>
        <dbReference type="EMBL" id="PNW11184.1"/>
    </source>
</evidence>
<accession>A0A3G6RFR1</accession>
<evidence type="ECO:0000313" key="3">
    <source>
        <dbReference type="Proteomes" id="UP000236262"/>
    </source>
</evidence>
<dbReference type="RefSeq" id="WP_103294224.1">
    <property type="nucleotide sequence ID" value="NZ_CP033924.1"/>
</dbReference>
<protein>
    <submittedName>
        <fullName evidence="2">Uncharacterized protein</fullName>
    </submittedName>
</protein>
<organism evidence="2 3">
    <name type="scientific">Chryseobacterium lactis</name>
    <dbReference type="NCBI Taxonomy" id="1241981"/>
    <lineage>
        <taxon>Bacteria</taxon>
        <taxon>Pseudomonadati</taxon>
        <taxon>Bacteroidota</taxon>
        <taxon>Flavobacteriia</taxon>
        <taxon>Flavobacteriales</taxon>
        <taxon>Weeksellaceae</taxon>
        <taxon>Chryseobacterium group</taxon>
        <taxon>Chryseobacterium</taxon>
    </lineage>
</organism>
<dbReference type="Proteomes" id="UP000279972">
    <property type="component" value="Chromosome"/>
</dbReference>
<dbReference type="AlphaFoldDB" id="A0A3G6RFR1"/>
<evidence type="ECO:0000313" key="1">
    <source>
        <dbReference type="EMBL" id="AZA83220.1"/>
    </source>
</evidence>